<reference evidence="2" key="1">
    <citation type="submission" date="2022-11" db="EMBL/GenBank/DDBJ databases">
        <title>Centuries of genome instability and evolution in soft-shell clam transmissible cancer (bioRxiv).</title>
        <authorList>
            <person name="Hart S.F.M."/>
            <person name="Yonemitsu M.A."/>
            <person name="Giersch R.M."/>
            <person name="Beal B.F."/>
            <person name="Arriagada G."/>
            <person name="Davis B.W."/>
            <person name="Ostrander E.A."/>
            <person name="Goff S.P."/>
            <person name="Metzger M.J."/>
        </authorList>
    </citation>
    <scope>NUCLEOTIDE SEQUENCE</scope>
    <source>
        <strain evidence="2">MELC-2E11</strain>
        <tissue evidence="2">Siphon/mantle</tissue>
    </source>
</reference>
<feature type="compositionally biased region" description="Polar residues" evidence="1">
    <location>
        <begin position="27"/>
        <end position="37"/>
    </location>
</feature>
<evidence type="ECO:0000313" key="4">
    <source>
        <dbReference type="Proteomes" id="UP001164746"/>
    </source>
</evidence>
<proteinExistence type="predicted"/>
<name>A0ABY7EIM9_MYAAR</name>
<protein>
    <recommendedName>
        <fullName evidence="5">Myb-like domain-containing protein</fullName>
    </recommendedName>
</protein>
<accession>A0ABY7EIM9</accession>
<sequence>MDHLYYKSHDRFPGFQVITSRCGPDHSYSTSTSSIQTPPKRYSEKRKRGSVTPTGKTPQQLSKKATFEETRHVSWTKEEKAYLQKYSKRPRNGVSETAFWKDCAEAMEVLFPGKSR</sequence>
<feature type="non-terminal residue" evidence="2">
    <location>
        <position position="1"/>
    </location>
</feature>
<gene>
    <name evidence="2" type="ORF">MAR_018730</name>
    <name evidence="3" type="ORF">MAR_018756</name>
</gene>
<evidence type="ECO:0000313" key="3">
    <source>
        <dbReference type="EMBL" id="WAR08798.1"/>
    </source>
</evidence>
<keyword evidence="4" id="KW-1185">Reference proteome</keyword>
<dbReference type="EMBL" id="CP111017">
    <property type="protein sequence ID" value="WAR08798.1"/>
    <property type="molecule type" value="Genomic_DNA"/>
</dbReference>
<dbReference type="Proteomes" id="UP001164746">
    <property type="component" value="Chromosome 6"/>
</dbReference>
<feature type="region of interest" description="Disordered" evidence="1">
    <location>
        <begin position="23"/>
        <end position="70"/>
    </location>
</feature>
<dbReference type="EMBL" id="CP111017">
    <property type="protein sequence ID" value="WAR08772.1"/>
    <property type="molecule type" value="Genomic_DNA"/>
</dbReference>
<evidence type="ECO:0000313" key="2">
    <source>
        <dbReference type="EMBL" id="WAR08772.1"/>
    </source>
</evidence>
<evidence type="ECO:0000256" key="1">
    <source>
        <dbReference type="SAM" id="MobiDB-lite"/>
    </source>
</evidence>
<feature type="compositionally biased region" description="Polar residues" evidence="1">
    <location>
        <begin position="51"/>
        <end position="63"/>
    </location>
</feature>
<organism evidence="2 4">
    <name type="scientific">Mya arenaria</name>
    <name type="common">Soft-shell clam</name>
    <dbReference type="NCBI Taxonomy" id="6604"/>
    <lineage>
        <taxon>Eukaryota</taxon>
        <taxon>Metazoa</taxon>
        <taxon>Spiralia</taxon>
        <taxon>Lophotrochozoa</taxon>
        <taxon>Mollusca</taxon>
        <taxon>Bivalvia</taxon>
        <taxon>Autobranchia</taxon>
        <taxon>Heteroconchia</taxon>
        <taxon>Euheterodonta</taxon>
        <taxon>Imparidentia</taxon>
        <taxon>Neoheterodontei</taxon>
        <taxon>Myida</taxon>
        <taxon>Myoidea</taxon>
        <taxon>Myidae</taxon>
        <taxon>Mya</taxon>
    </lineage>
</organism>
<evidence type="ECO:0008006" key="5">
    <source>
        <dbReference type="Google" id="ProtNLM"/>
    </source>
</evidence>